<dbReference type="Gene3D" id="2.60.470.10">
    <property type="entry name" value="Acid-sensing ion channels like domains"/>
    <property type="match status" value="1"/>
</dbReference>
<dbReference type="STRING" id="174720.A0A0N5B8R9"/>
<keyword evidence="4 13" id="KW-0894">Sodium channel</keyword>
<dbReference type="PANTHER" id="PTHR11690:SF293">
    <property type="entry name" value="ACID-SENSING ION CHANNEL 1"/>
    <property type="match status" value="1"/>
</dbReference>
<evidence type="ECO:0000256" key="7">
    <source>
        <dbReference type="ARBA" id="ARBA00023053"/>
    </source>
</evidence>
<dbReference type="Proteomes" id="UP000046392">
    <property type="component" value="Unplaced"/>
</dbReference>
<keyword evidence="12 13" id="KW-0407">Ion channel</keyword>
<evidence type="ECO:0000313" key="15">
    <source>
        <dbReference type="Proteomes" id="UP000046392"/>
    </source>
</evidence>
<dbReference type="GO" id="GO:0015280">
    <property type="term" value="F:ligand-gated sodium channel activity"/>
    <property type="evidence" value="ECO:0007669"/>
    <property type="project" value="TreeGrafter"/>
</dbReference>
<accession>A0A0N5B8R9</accession>
<keyword evidence="10" id="KW-0325">Glycoprotein</keyword>
<keyword evidence="15" id="KW-1185">Reference proteome</keyword>
<evidence type="ECO:0000256" key="8">
    <source>
        <dbReference type="ARBA" id="ARBA00023065"/>
    </source>
</evidence>
<feature type="transmembrane region" description="Helical" evidence="14">
    <location>
        <begin position="823"/>
        <end position="853"/>
    </location>
</feature>
<dbReference type="PANTHER" id="PTHR11690">
    <property type="entry name" value="AMILORIDE-SENSITIVE SODIUM CHANNEL-RELATED"/>
    <property type="match status" value="1"/>
</dbReference>
<evidence type="ECO:0000256" key="10">
    <source>
        <dbReference type="ARBA" id="ARBA00023180"/>
    </source>
</evidence>
<organism evidence="15 16">
    <name type="scientific">Strongyloides papillosus</name>
    <name type="common">Intestinal threadworm</name>
    <dbReference type="NCBI Taxonomy" id="174720"/>
    <lineage>
        <taxon>Eukaryota</taxon>
        <taxon>Metazoa</taxon>
        <taxon>Ecdysozoa</taxon>
        <taxon>Nematoda</taxon>
        <taxon>Chromadorea</taxon>
        <taxon>Rhabditida</taxon>
        <taxon>Tylenchina</taxon>
        <taxon>Panagrolaimomorpha</taxon>
        <taxon>Strongyloidoidea</taxon>
        <taxon>Strongyloididae</taxon>
        <taxon>Strongyloides</taxon>
    </lineage>
</organism>
<dbReference type="InterPro" id="IPR001873">
    <property type="entry name" value="ENaC"/>
</dbReference>
<evidence type="ECO:0000256" key="11">
    <source>
        <dbReference type="ARBA" id="ARBA00023201"/>
    </source>
</evidence>
<keyword evidence="7" id="KW-0915">Sodium</keyword>
<dbReference type="Gene3D" id="1.10.287.770">
    <property type="entry name" value="YojJ-like"/>
    <property type="match status" value="1"/>
</dbReference>
<dbReference type="GO" id="GO:0005886">
    <property type="term" value="C:plasma membrane"/>
    <property type="evidence" value="ECO:0007669"/>
    <property type="project" value="TreeGrafter"/>
</dbReference>
<dbReference type="WBParaSite" id="SPAL_0000244200.1">
    <property type="protein sequence ID" value="SPAL_0000244200.1"/>
    <property type="gene ID" value="SPAL_0000244200"/>
</dbReference>
<evidence type="ECO:0000256" key="3">
    <source>
        <dbReference type="ARBA" id="ARBA00022448"/>
    </source>
</evidence>
<keyword evidence="11 13" id="KW-0739">Sodium transport</keyword>
<keyword evidence="8 13" id="KW-0406">Ion transport</keyword>
<keyword evidence="6 14" id="KW-1133">Transmembrane helix</keyword>
<comment type="similarity">
    <text evidence="2 13">Belongs to the amiloride-sensitive sodium channel (TC 1.A.6) family.</text>
</comment>
<reference evidence="16" key="1">
    <citation type="submission" date="2017-02" db="UniProtKB">
        <authorList>
            <consortium name="WormBaseParasite"/>
        </authorList>
    </citation>
    <scope>IDENTIFICATION</scope>
</reference>
<evidence type="ECO:0000313" key="16">
    <source>
        <dbReference type="WBParaSite" id="SPAL_0000244200.1"/>
    </source>
</evidence>
<proteinExistence type="inferred from homology"/>
<feature type="transmembrane region" description="Helical" evidence="14">
    <location>
        <begin position="66"/>
        <end position="87"/>
    </location>
</feature>
<evidence type="ECO:0000256" key="12">
    <source>
        <dbReference type="ARBA" id="ARBA00023303"/>
    </source>
</evidence>
<evidence type="ECO:0000256" key="1">
    <source>
        <dbReference type="ARBA" id="ARBA00004141"/>
    </source>
</evidence>
<evidence type="ECO:0000256" key="6">
    <source>
        <dbReference type="ARBA" id="ARBA00022989"/>
    </source>
</evidence>
<dbReference type="Pfam" id="PF00858">
    <property type="entry name" value="ASC"/>
    <property type="match status" value="2"/>
</dbReference>
<sequence>MGTRVDNHFLPTTTMTTSKISDISTSTKLSFCERHYAKTTRNFIDQFADDTKMLGFRYLHSRYRTWFRVMWALFLFMALTLTIYQVVERISYYLFKNPLTTKRSFETLSSIPFPTIVLCNKMQLKASKVASYNPKLLSLMSEIFADDDDGIESDTDRRNISNIMNEIKSVVESNFLEIYQNSHQTVDDFIVNCQYGRKKQCIDNISIHLTPNGVCFAISPNITVTRPGPESTLSLLLNLETYDIIPGMVPDSGVILSIYDRNYSNTRLYDDGFHLEGGKLVTIPINDIRKLHRHPTECGKILLDIDGEYSKQACQWHEKSRRIEKTCDCIPSISPINKEVFSELNYKSIKNSLNSTREPCKLDEEYECVRVFVEDEDIKNDINNLCPEDCDDIRYNTIVFGNELDVGELSSLLPVNWEDEKERRIEKFFKAIELMPKKRIPIIKSIQKLATEAQVFISTINKILNNFKNLNIIKAVDIIDTPYCDSVLDPNVLSTLLREINSNERIWKHYIIYYNYVFKPNIVWLLKFFHLEDDDSLGSMNTTFGPDIIDKISVELNLLSKTINDPEKVFGLKSMTIHEKKLVSMHVENLITNTKACIENWKENDTEDSTTTTISLKCHDTFKKYLHPFEAGRNVAEVLSKANIAEDYFVIIKNLTNIIQKATGKNGAEIFNYKNYNIDIRKFRNDYRDDGKELGIIFELLKCRKILQSKIPKNIYDVVERIDSFIKDRDEFYMNVSMINNNIEIEYLNNSMECFSNFSTNIQSLKRYPFMRGDWMIRLQRDILTAQSYSSGQQFDKVNLLHVKLYFTHIKSESITNVRSYNLFLILAEIGGTIGLYVGATLLTVAETIVFLFENHVKTKFGVIKNKKSVRKVDF</sequence>
<keyword evidence="9 14" id="KW-0472">Membrane</keyword>
<comment type="subcellular location">
    <subcellularLocation>
        <location evidence="1">Membrane</location>
        <topology evidence="1">Multi-pass membrane protein</topology>
    </subcellularLocation>
</comment>
<evidence type="ECO:0000256" key="9">
    <source>
        <dbReference type="ARBA" id="ARBA00023136"/>
    </source>
</evidence>
<evidence type="ECO:0000256" key="2">
    <source>
        <dbReference type="ARBA" id="ARBA00007193"/>
    </source>
</evidence>
<name>A0A0N5B8R9_STREA</name>
<evidence type="ECO:0000256" key="4">
    <source>
        <dbReference type="ARBA" id="ARBA00022461"/>
    </source>
</evidence>
<dbReference type="AlphaFoldDB" id="A0A0N5B8R9"/>
<protein>
    <submittedName>
        <fullName evidence="16">Acid-sensing ion channel 1</fullName>
    </submittedName>
</protein>
<keyword evidence="3 13" id="KW-0813">Transport</keyword>
<evidence type="ECO:0000256" key="5">
    <source>
        <dbReference type="ARBA" id="ARBA00022692"/>
    </source>
</evidence>
<evidence type="ECO:0000256" key="14">
    <source>
        <dbReference type="SAM" id="Phobius"/>
    </source>
</evidence>
<evidence type="ECO:0000256" key="13">
    <source>
        <dbReference type="RuleBase" id="RU000679"/>
    </source>
</evidence>
<keyword evidence="5 13" id="KW-0812">Transmembrane</keyword>